<protein>
    <submittedName>
        <fullName evidence="1">N-formylglutamate amidohydrolase</fullName>
    </submittedName>
</protein>
<keyword evidence="2" id="KW-1185">Reference proteome</keyword>
<dbReference type="InterPro" id="IPR007709">
    <property type="entry name" value="N-FG_amidohydro"/>
</dbReference>
<dbReference type="EMBL" id="FNUT01000012">
    <property type="protein sequence ID" value="SEG66138.1"/>
    <property type="molecule type" value="Genomic_DNA"/>
</dbReference>
<dbReference type="AlphaFoldDB" id="A0A1H6BZM3"/>
<dbReference type="Gene3D" id="3.40.630.40">
    <property type="entry name" value="Zn-dependent exopeptidases"/>
    <property type="match status" value="1"/>
</dbReference>
<evidence type="ECO:0000313" key="1">
    <source>
        <dbReference type="EMBL" id="SEG66138.1"/>
    </source>
</evidence>
<gene>
    <name evidence="1" type="ORF">SAMN05421877_11292</name>
</gene>
<dbReference type="SUPFAM" id="SSF53187">
    <property type="entry name" value="Zn-dependent exopeptidases"/>
    <property type="match status" value="1"/>
</dbReference>
<reference evidence="2" key="1">
    <citation type="submission" date="2016-10" db="EMBL/GenBank/DDBJ databases">
        <authorList>
            <person name="Varghese N."/>
            <person name="Submissions S."/>
        </authorList>
    </citation>
    <scope>NUCLEOTIDE SEQUENCE [LARGE SCALE GENOMIC DNA]</scope>
    <source>
        <strain evidence="2">DSM 22361</strain>
    </source>
</reference>
<proteinExistence type="predicted"/>
<dbReference type="GO" id="GO:0016787">
    <property type="term" value="F:hydrolase activity"/>
    <property type="evidence" value="ECO:0007669"/>
    <property type="project" value="UniProtKB-KW"/>
</dbReference>
<dbReference type="Proteomes" id="UP000236731">
    <property type="component" value="Unassembled WGS sequence"/>
</dbReference>
<evidence type="ECO:0000313" key="2">
    <source>
        <dbReference type="Proteomes" id="UP000236731"/>
    </source>
</evidence>
<keyword evidence="1" id="KW-0378">Hydrolase</keyword>
<accession>A0A1H6BZM3</accession>
<sequence length="261" mass="30586">MSKLTRYFIKDLHVPFWAFAIHDGHQVDPITEPYLEVSEENRLREEDPFTAVFAELPISQFVVGTSRFQLDINRKIEDAVYLRKDQAWGIHVWKDSLPENILAELYQDHKNIYNEIDELIQKSIADFGYFVVYDIHSYNAKRNDELEQVDTEANPQINLGTAYIQEKWNPLVAELMNCISKDTLYGEPIDIRENIKFKGGYLAQYLNAKYGDKGCVISFEFRKDFMNEWTGTPNLERIVEIKQLLMNSLGTLKKHFNYDGR</sequence>
<dbReference type="Pfam" id="PF05013">
    <property type="entry name" value="FGase"/>
    <property type="match status" value="1"/>
</dbReference>
<organism evidence="1 2">
    <name type="scientific">Sphingobacterium lactis</name>
    <dbReference type="NCBI Taxonomy" id="797291"/>
    <lineage>
        <taxon>Bacteria</taxon>
        <taxon>Pseudomonadati</taxon>
        <taxon>Bacteroidota</taxon>
        <taxon>Sphingobacteriia</taxon>
        <taxon>Sphingobacteriales</taxon>
        <taxon>Sphingobacteriaceae</taxon>
        <taxon>Sphingobacterium</taxon>
    </lineage>
</organism>
<dbReference type="RefSeq" id="WP_103907491.1">
    <property type="nucleotide sequence ID" value="NZ_CP049246.1"/>
</dbReference>
<dbReference type="OrthoDB" id="9785840at2"/>
<name>A0A1H6BZM3_9SPHI</name>